<dbReference type="InterPro" id="IPR036291">
    <property type="entry name" value="NAD(P)-bd_dom_sf"/>
</dbReference>
<comment type="similarity">
    <text evidence="2">Belongs to the zinc-containing alcohol dehydrogenase family.</text>
</comment>
<evidence type="ECO:0000256" key="5">
    <source>
        <dbReference type="ARBA" id="ARBA00022833"/>
    </source>
</evidence>
<evidence type="ECO:0000259" key="9">
    <source>
        <dbReference type="SMART" id="SM00829"/>
    </source>
</evidence>
<evidence type="ECO:0000313" key="11">
    <source>
        <dbReference type="Proteomes" id="UP000050514"/>
    </source>
</evidence>
<dbReference type="CDD" id="cd08298">
    <property type="entry name" value="CAD2"/>
    <property type="match status" value="1"/>
</dbReference>
<keyword evidence="6" id="KW-0560">Oxidoreductase</keyword>
<comment type="catalytic activity">
    <reaction evidence="7">
        <text>a secondary alcohol + NAD(+) = a ketone + NADH + H(+)</text>
        <dbReference type="Rhea" id="RHEA:10740"/>
        <dbReference type="ChEBI" id="CHEBI:15378"/>
        <dbReference type="ChEBI" id="CHEBI:17087"/>
        <dbReference type="ChEBI" id="CHEBI:35681"/>
        <dbReference type="ChEBI" id="CHEBI:57540"/>
        <dbReference type="ChEBI" id="CHEBI:57945"/>
        <dbReference type="EC" id="1.1.1.1"/>
    </reaction>
</comment>
<evidence type="ECO:0000256" key="4">
    <source>
        <dbReference type="ARBA" id="ARBA00022723"/>
    </source>
</evidence>
<sequence>MQAMQLLKPAAVEELPLQPVDLPILKPASGEVLVRVQACGVCRTDLHICEGELIPPRYPIIPGHQVVGLVEMLGEGVEGLEIGQRVGVAWLGQACGKCAFCLRGEENLCPQARFTGFHTHGGYADWMIADARFVFPLPAGLSERQAAPLLCAGIIGYRALRKAGLQPGERLGLFGFGASAHLAIQIAQFWGCEVFVFTRSRNHQQHAEALGAVWVGRPDETPPQPLDRAVSFAPAGEIVPPALAALRPGGVLAINAVHASPIPELPYDLIYGERVLTSVTNATRRDGLELLDLAVKIPLQPDTVTYPLEDANEALLDLKYSRLNGEAVLEIGSLLG</sequence>
<dbReference type="RefSeq" id="WP_061913280.1">
    <property type="nucleotide sequence ID" value="NZ_DF967971.1"/>
</dbReference>
<feature type="domain" description="Enoyl reductase (ER)" evidence="9">
    <location>
        <begin position="10"/>
        <end position="329"/>
    </location>
</feature>
<dbReference type="Proteomes" id="UP000050514">
    <property type="component" value="Unassembled WGS sequence"/>
</dbReference>
<dbReference type="InterPro" id="IPR013154">
    <property type="entry name" value="ADH-like_N"/>
</dbReference>
<evidence type="ECO:0000256" key="6">
    <source>
        <dbReference type="ARBA" id="ARBA00023002"/>
    </source>
</evidence>
<keyword evidence="5" id="KW-0862">Zinc</keyword>
<dbReference type="NCBIfam" id="TIGR02822">
    <property type="entry name" value="adh_fam_2"/>
    <property type="match status" value="1"/>
</dbReference>
<comment type="catalytic activity">
    <reaction evidence="8">
        <text>a primary alcohol + NAD(+) = an aldehyde + NADH + H(+)</text>
        <dbReference type="Rhea" id="RHEA:10736"/>
        <dbReference type="ChEBI" id="CHEBI:15378"/>
        <dbReference type="ChEBI" id="CHEBI:15734"/>
        <dbReference type="ChEBI" id="CHEBI:17478"/>
        <dbReference type="ChEBI" id="CHEBI:57540"/>
        <dbReference type="ChEBI" id="CHEBI:57945"/>
        <dbReference type="EC" id="1.1.1.1"/>
    </reaction>
</comment>
<dbReference type="PATRIC" id="fig|360411.5.peg.430"/>
<dbReference type="InterPro" id="IPR011032">
    <property type="entry name" value="GroES-like_sf"/>
</dbReference>
<evidence type="ECO:0000256" key="1">
    <source>
        <dbReference type="ARBA" id="ARBA00001947"/>
    </source>
</evidence>
<dbReference type="GO" id="GO:0046872">
    <property type="term" value="F:metal ion binding"/>
    <property type="evidence" value="ECO:0007669"/>
    <property type="project" value="UniProtKB-KW"/>
</dbReference>
<dbReference type="AlphaFoldDB" id="A0A0P6XS08"/>
<dbReference type="InterPro" id="IPR014187">
    <property type="entry name" value="ADH_Zn_typ-2"/>
</dbReference>
<dbReference type="Gene3D" id="3.90.180.10">
    <property type="entry name" value="Medium-chain alcohol dehydrogenases, catalytic domain"/>
    <property type="match status" value="1"/>
</dbReference>
<dbReference type="SUPFAM" id="SSF51735">
    <property type="entry name" value="NAD(P)-binding Rossmann-fold domains"/>
    <property type="match status" value="1"/>
</dbReference>
<organism evidence="10 11">
    <name type="scientific">Bellilinea caldifistulae</name>
    <dbReference type="NCBI Taxonomy" id="360411"/>
    <lineage>
        <taxon>Bacteria</taxon>
        <taxon>Bacillati</taxon>
        <taxon>Chloroflexota</taxon>
        <taxon>Anaerolineae</taxon>
        <taxon>Anaerolineales</taxon>
        <taxon>Anaerolineaceae</taxon>
        <taxon>Bellilinea</taxon>
    </lineage>
</organism>
<evidence type="ECO:0000256" key="8">
    <source>
        <dbReference type="ARBA" id="ARBA00049243"/>
    </source>
</evidence>
<gene>
    <name evidence="10" type="ORF">AC812_09980</name>
</gene>
<dbReference type="PANTHER" id="PTHR42940:SF8">
    <property type="entry name" value="VACUOLAR PROTEIN SORTING-ASSOCIATED PROTEIN 11"/>
    <property type="match status" value="1"/>
</dbReference>
<reference evidence="10 11" key="1">
    <citation type="submission" date="2015-07" db="EMBL/GenBank/DDBJ databases">
        <title>Draft genome of Bellilinea caldifistulae DSM 17877.</title>
        <authorList>
            <person name="Hemp J."/>
            <person name="Ward L.M."/>
            <person name="Pace L.A."/>
            <person name="Fischer W.W."/>
        </authorList>
    </citation>
    <scope>NUCLEOTIDE SEQUENCE [LARGE SCALE GENOMIC DNA]</scope>
    <source>
        <strain evidence="10 11">GOMI-1</strain>
    </source>
</reference>
<proteinExistence type="inferred from homology"/>
<dbReference type="Pfam" id="PF00107">
    <property type="entry name" value="ADH_zinc_N"/>
    <property type="match status" value="1"/>
</dbReference>
<keyword evidence="4" id="KW-0479">Metal-binding</keyword>
<name>A0A0P6XS08_9CHLR</name>
<accession>A0A0P6XS08</accession>
<evidence type="ECO:0000256" key="3">
    <source>
        <dbReference type="ARBA" id="ARBA00013190"/>
    </source>
</evidence>
<comment type="cofactor">
    <cofactor evidence="1">
        <name>Zn(2+)</name>
        <dbReference type="ChEBI" id="CHEBI:29105"/>
    </cofactor>
</comment>
<dbReference type="SMART" id="SM00829">
    <property type="entry name" value="PKS_ER"/>
    <property type="match status" value="1"/>
</dbReference>
<dbReference type="EC" id="1.1.1.1" evidence="3"/>
<keyword evidence="11" id="KW-1185">Reference proteome</keyword>
<dbReference type="GO" id="GO:0005737">
    <property type="term" value="C:cytoplasm"/>
    <property type="evidence" value="ECO:0007669"/>
    <property type="project" value="TreeGrafter"/>
</dbReference>
<dbReference type="Pfam" id="PF08240">
    <property type="entry name" value="ADH_N"/>
    <property type="match status" value="1"/>
</dbReference>
<evidence type="ECO:0000256" key="7">
    <source>
        <dbReference type="ARBA" id="ARBA00049164"/>
    </source>
</evidence>
<dbReference type="Gene3D" id="3.40.50.720">
    <property type="entry name" value="NAD(P)-binding Rossmann-like Domain"/>
    <property type="match status" value="1"/>
</dbReference>
<dbReference type="EMBL" id="LGHJ01000015">
    <property type="protein sequence ID" value="KPL75265.1"/>
    <property type="molecule type" value="Genomic_DNA"/>
</dbReference>
<evidence type="ECO:0000313" key="10">
    <source>
        <dbReference type="EMBL" id="KPL75265.1"/>
    </source>
</evidence>
<dbReference type="InterPro" id="IPR020843">
    <property type="entry name" value="ER"/>
</dbReference>
<dbReference type="OrthoDB" id="9806940at2"/>
<comment type="caution">
    <text evidence="10">The sequence shown here is derived from an EMBL/GenBank/DDBJ whole genome shotgun (WGS) entry which is preliminary data.</text>
</comment>
<evidence type="ECO:0000256" key="2">
    <source>
        <dbReference type="ARBA" id="ARBA00008072"/>
    </source>
</evidence>
<protein>
    <recommendedName>
        <fullName evidence="3">alcohol dehydrogenase</fullName>
        <ecNumber evidence="3">1.1.1.1</ecNumber>
    </recommendedName>
</protein>
<dbReference type="InterPro" id="IPR013149">
    <property type="entry name" value="ADH-like_C"/>
</dbReference>
<dbReference type="SUPFAM" id="SSF50129">
    <property type="entry name" value="GroES-like"/>
    <property type="match status" value="1"/>
</dbReference>
<dbReference type="PANTHER" id="PTHR42940">
    <property type="entry name" value="ALCOHOL DEHYDROGENASE 1-RELATED"/>
    <property type="match status" value="1"/>
</dbReference>
<dbReference type="STRING" id="360411.AC812_09980"/>
<dbReference type="GO" id="GO:0004022">
    <property type="term" value="F:alcohol dehydrogenase (NAD+) activity"/>
    <property type="evidence" value="ECO:0007669"/>
    <property type="project" value="UniProtKB-EC"/>
</dbReference>